<dbReference type="Proteomes" id="UP000799302">
    <property type="component" value="Unassembled WGS sequence"/>
</dbReference>
<reference evidence="2" key="1">
    <citation type="journal article" date="2020" name="Stud. Mycol.">
        <title>101 Dothideomycetes genomes: a test case for predicting lifestyles and emergence of pathogens.</title>
        <authorList>
            <person name="Haridas S."/>
            <person name="Albert R."/>
            <person name="Binder M."/>
            <person name="Bloem J."/>
            <person name="Labutti K."/>
            <person name="Salamov A."/>
            <person name="Andreopoulos B."/>
            <person name="Baker S."/>
            <person name="Barry K."/>
            <person name="Bills G."/>
            <person name="Bluhm B."/>
            <person name="Cannon C."/>
            <person name="Castanera R."/>
            <person name="Culley D."/>
            <person name="Daum C."/>
            <person name="Ezra D."/>
            <person name="Gonzalez J."/>
            <person name="Henrissat B."/>
            <person name="Kuo A."/>
            <person name="Liang C."/>
            <person name="Lipzen A."/>
            <person name="Lutzoni F."/>
            <person name="Magnuson J."/>
            <person name="Mondo S."/>
            <person name="Nolan M."/>
            <person name="Ohm R."/>
            <person name="Pangilinan J."/>
            <person name="Park H.-J."/>
            <person name="Ramirez L."/>
            <person name="Alfaro M."/>
            <person name="Sun H."/>
            <person name="Tritt A."/>
            <person name="Yoshinaga Y."/>
            <person name="Zwiers L.-H."/>
            <person name="Turgeon B."/>
            <person name="Goodwin S."/>
            <person name="Spatafora J."/>
            <person name="Crous P."/>
            <person name="Grigoriev I."/>
        </authorList>
    </citation>
    <scope>NUCLEOTIDE SEQUENCE</scope>
    <source>
        <strain evidence="2">CBS 115976</strain>
    </source>
</reference>
<protein>
    <submittedName>
        <fullName evidence="2">Uncharacterized protein</fullName>
    </submittedName>
</protein>
<dbReference type="OrthoDB" id="4142625at2759"/>
<dbReference type="AlphaFoldDB" id="A0A6A6TY04"/>
<accession>A0A6A6TY04</accession>
<proteinExistence type="predicted"/>
<evidence type="ECO:0000256" key="1">
    <source>
        <dbReference type="SAM" id="SignalP"/>
    </source>
</evidence>
<dbReference type="EMBL" id="MU004241">
    <property type="protein sequence ID" value="KAF2664969.1"/>
    <property type="molecule type" value="Genomic_DNA"/>
</dbReference>
<feature type="signal peptide" evidence="1">
    <location>
        <begin position="1"/>
        <end position="20"/>
    </location>
</feature>
<feature type="chain" id="PRO_5025658627" evidence="1">
    <location>
        <begin position="21"/>
        <end position="440"/>
    </location>
</feature>
<evidence type="ECO:0000313" key="3">
    <source>
        <dbReference type="Proteomes" id="UP000799302"/>
    </source>
</evidence>
<keyword evidence="1" id="KW-0732">Signal</keyword>
<sequence length="440" mass="47316">MAISLKLLGSLVLLAHQSNAEFSWDFNNKAQFAETPASAANPNITKLEPQFFKDLKSQRVRVKYGPHSVPSSKVIGGMATFLDRNAAKPCDDCLITYMHAGLEYPNGTVANSDTGMWLHHSVAINVGRKDTVCQASELAPQRFFASGNERTPVDLSVGGTSKTGYYLKAKDKMFMLMELMNEIPEMRDAVMTVDYEFIPGMPKGFQALDTIWLDIGGCMNSDVPPTSNTTSDYTMQPAFKMPMDGMILGMGSHLHDGGTHLTVTKNDKEICNSVATYGAAPGYIDSNMMPGMNMTGMQGMEGMKGMPGMDKPMAMMHVSNISSCYKPDNAEFKTGDEFQIKAFYDMTKHMGMYEADGKMSPIMGISIMYVVPQMKKMTGGENGGENGKGGGMKGGMNGTMTGGTGVSGGKNSTMPEMSLGMKNSVGIAGLAAAVFVALLI</sequence>
<name>A0A6A6TY04_9PEZI</name>
<keyword evidence="3" id="KW-1185">Reference proteome</keyword>
<evidence type="ECO:0000313" key="2">
    <source>
        <dbReference type="EMBL" id="KAF2664969.1"/>
    </source>
</evidence>
<organism evidence="2 3">
    <name type="scientific">Microthyrium microscopicum</name>
    <dbReference type="NCBI Taxonomy" id="703497"/>
    <lineage>
        <taxon>Eukaryota</taxon>
        <taxon>Fungi</taxon>
        <taxon>Dikarya</taxon>
        <taxon>Ascomycota</taxon>
        <taxon>Pezizomycotina</taxon>
        <taxon>Dothideomycetes</taxon>
        <taxon>Dothideomycetes incertae sedis</taxon>
        <taxon>Microthyriales</taxon>
        <taxon>Microthyriaceae</taxon>
        <taxon>Microthyrium</taxon>
    </lineage>
</organism>
<gene>
    <name evidence="2" type="ORF">BT63DRAFT_443282</name>
</gene>